<dbReference type="RefSeq" id="YP_009465711.1">
    <property type="nucleotide sequence ID" value="NC_037052.1"/>
</dbReference>
<evidence type="ECO:0000313" key="5">
    <source>
        <dbReference type="EMBL" id="AUS29454.1"/>
    </source>
</evidence>
<accession>A0A2I7UGD2</accession>
<dbReference type="KEGG" id="vg:35996791"/>
<dbReference type="Proteomes" id="UP000241349">
    <property type="component" value="Segment"/>
</dbReference>
<dbReference type="EMBL" id="MG470803">
    <property type="protein sequence ID" value="AUS29454.1"/>
    <property type="molecule type" value="Genomic_RNA"/>
</dbReference>
<dbReference type="GO" id="GO:0019028">
    <property type="term" value="C:viral capsid"/>
    <property type="evidence" value="ECO:0007669"/>
    <property type="project" value="UniProtKB-KW"/>
</dbReference>
<protein>
    <submittedName>
        <fullName evidence="5">Coat protein</fullName>
    </submittedName>
</protein>
<dbReference type="GeneID" id="35996791"/>
<evidence type="ECO:0000256" key="4">
    <source>
        <dbReference type="SAM" id="MobiDB-lite"/>
    </source>
</evidence>
<evidence type="ECO:0000256" key="2">
    <source>
        <dbReference type="ARBA" id="ARBA00022561"/>
    </source>
</evidence>
<name>A0A2I7UGD2_9VIRU</name>
<dbReference type="PRINTS" id="PR00915">
    <property type="entry name" value="LUTEOGP1COAT"/>
</dbReference>
<dbReference type="InterPro" id="IPR001517">
    <property type="entry name" value="Luteo_coat"/>
</dbReference>
<keyword evidence="3" id="KW-0946">Virion</keyword>
<feature type="region of interest" description="Disordered" evidence="4">
    <location>
        <begin position="1"/>
        <end position="53"/>
    </location>
</feature>
<feature type="compositionally biased region" description="Basic residues" evidence="4">
    <location>
        <begin position="1"/>
        <end position="17"/>
    </location>
</feature>
<proteinExistence type="predicted"/>
<sequence length="195" mass="20609">MANNGRRNRPRRAKKAPRAAPVVVVRNAPARPRRRSGGGRRSRRGGGAGEWRPYHLYGLKGNDKGYLTFGPDGQTPSLGGGTLKACAEYKITALKVQWKSQASATVNGSMAIELGLGSTITTVSSRATSFKLSVSGSKSFSGKELGATGRMLPTGDSASGEKGENQFRLAYNGNGPADVCGDLLCFFKLQCAMPK</sequence>
<keyword evidence="6" id="KW-1185">Reference proteome</keyword>
<organism evidence="5">
    <name type="scientific">Pepper enamovirus</name>
    <dbReference type="NCBI Taxonomy" id="2073163"/>
    <lineage>
        <taxon>Viruses</taxon>
        <taxon>Riboviria</taxon>
        <taxon>Orthornavirae</taxon>
        <taxon>Pisuviricota</taxon>
        <taxon>Pisoniviricetes</taxon>
        <taxon>Sobelivirales</taxon>
        <taxon>Solemoviridae</taxon>
        <taxon>Enamovirus</taxon>
        <taxon>Enamovirus PEEV</taxon>
    </lineage>
</organism>
<dbReference type="GO" id="GO:0005198">
    <property type="term" value="F:structural molecule activity"/>
    <property type="evidence" value="ECO:0007669"/>
    <property type="project" value="InterPro"/>
</dbReference>
<evidence type="ECO:0000256" key="3">
    <source>
        <dbReference type="ARBA" id="ARBA00022844"/>
    </source>
</evidence>
<reference evidence="5" key="1">
    <citation type="submission" date="2017-11" db="EMBL/GenBank/DDBJ databases">
        <title>First report of Pepper veinal mottle virus, Pepper yellows virus and a novel enamovirus in hot pepper in Rwanda.</title>
        <authorList>
            <person name="Skelton A."/>
            <person name="Fowkes A."/>
            <person name="Adams I.P."/>
            <person name="Buxton-Kirk A."/>
            <person name="Harju V."/>
            <person name="Forde S."/>
            <person name="Ward R."/>
            <person name="Richie B."/>
            <person name="Rutherford M."/>
            <person name="Offord L."/>
            <person name="Uzayisenga B."/>
        </authorList>
    </citation>
    <scope>NUCLEOTIDE SEQUENCE [LARGE SCALE GENOMIC DNA]</scope>
    <source>
        <strain evidence="5">R1</strain>
    </source>
</reference>
<evidence type="ECO:0000256" key="1">
    <source>
        <dbReference type="ARBA" id="ARBA00004328"/>
    </source>
</evidence>
<feature type="compositionally biased region" description="Basic residues" evidence="4">
    <location>
        <begin position="31"/>
        <end position="44"/>
    </location>
</feature>
<comment type="subcellular location">
    <subcellularLocation>
        <location evidence="1">Virion</location>
    </subcellularLocation>
</comment>
<evidence type="ECO:0000313" key="6">
    <source>
        <dbReference type="Proteomes" id="UP000241349"/>
    </source>
</evidence>
<dbReference type="Pfam" id="PF00894">
    <property type="entry name" value="Luteo_coat"/>
    <property type="match status" value="1"/>
</dbReference>
<keyword evidence="2 5" id="KW-0167">Capsid protein</keyword>
<feature type="compositionally biased region" description="Low complexity" evidence="4">
    <location>
        <begin position="18"/>
        <end position="30"/>
    </location>
</feature>